<dbReference type="EMBL" id="CM000782">
    <property type="protein sequence ID" value="AQK78465.1"/>
    <property type="molecule type" value="Genomic_DNA"/>
</dbReference>
<keyword evidence="2" id="KW-0575">Peroxidase</keyword>
<proteinExistence type="predicted"/>
<gene>
    <name evidence="2" type="ORF">ZEAMMB73_Zm00001d035168</name>
</gene>
<accession>A0A1D6LEU2</accession>
<reference evidence="2" key="1">
    <citation type="submission" date="2015-12" db="EMBL/GenBank/DDBJ databases">
        <title>Update maize B73 reference genome by single molecule sequencing technologies.</title>
        <authorList>
            <consortium name="Maize Genome Sequencing Project"/>
            <person name="Ware D."/>
        </authorList>
    </citation>
    <scope>NUCLEOTIDE SEQUENCE</scope>
    <source>
        <tissue evidence="2">Seedling</tissue>
    </source>
</reference>
<feature type="region of interest" description="Disordered" evidence="1">
    <location>
        <begin position="1"/>
        <end position="34"/>
    </location>
</feature>
<organism evidence="2">
    <name type="scientific">Zea mays</name>
    <name type="common">Maize</name>
    <dbReference type="NCBI Taxonomy" id="4577"/>
    <lineage>
        <taxon>Eukaryota</taxon>
        <taxon>Viridiplantae</taxon>
        <taxon>Streptophyta</taxon>
        <taxon>Embryophyta</taxon>
        <taxon>Tracheophyta</taxon>
        <taxon>Spermatophyta</taxon>
        <taxon>Magnoliopsida</taxon>
        <taxon>Liliopsida</taxon>
        <taxon>Poales</taxon>
        <taxon>Poaceae</taxon>
        <taxon>PACMAD clade</taxon>
        <taxon>Panicoideae</taxon>
        <taxon>Andropogonodae</taxon>
        <taxon>Andropogoneae</taxon>
        <taxon>Tripsacinae</taxon>
        <taxon>Zea</taxon>
    </lineage>
</organism>
<evidence type="ECO:0000313" key="2">
    <source>
        <dbReference type="EMBL" id="AQK78465.1"/>
    </source>
</evidence>
<protein>
    <submittedName>
        <fullName evidence="2">Acid phosphatase/vanadium-dependent haloperoxidase protein</fullName>
    </submittedName>
</protein>
<keyword evidence="2" id="KW-0560">Oxidoreductase</keyword>
<sequence>MAESIVSGAAAPPPGAPSFSHRHRARRRRRAAGGVRQLAVRHHRRLRLRGWFPSPLPPSPFRHQKRADHLWQAVDLVGSLIILGRVVVIWGRQMSVLCTSKLLLDEFCFLRSPHLASSMDLSRGRYIPAV</sequence>
<dbReference type="AlphaFoldDB" id="A0A1D6LEU2"/>
<dbReference type="GO" id="GO:0004601">
    <property type="term" value="F:peroxidase activity"/>
    <property type="evidence" value="ECO:0007669"/>
    <property type="project" value="UniProtKB-KW"/>
</dbReference>
<feature type="compositionally biased region" description="Basic residues" evidence="1">
    <location>
        <begin position="20"/>
        <end position="31"/>
    </location>
</feature>
<evidence type="ECO:0000256" key="1">
    <source>
        <dbReference type="SAM" id="MobiDB-lite"/>
    </source>
</evidence>
<name>A0A1D6LEU2_MAIZE</name>